<gene>
    <name evidence="1" type="ORF">COT62_03420</name>
</gene>
<evidence type="ECO:0000313" key="1">
    <source>
        <dbReference type="EMBL" id="PIS15492.1"/>
    </source>
</evidence>
<dbReference type="AlphaFoldDB" id="A0A2H0WS42"/>
<comment type="caution">
    <text evidence="1">The sequence shown here is derived from an EMBL/GenBank/DDBJ whole genome shotgun (WGS) entry which is preliminary data.</text>
</comment>
<dbReference type="EMBL" id="PEZG01000074">
    <property type="protein sequence ID" value="PIS15492.1"/>
    <property type="molecule type" value="Genomic_DNA"/>
</dbReference>
<sequence length="101" mass="11233">IGRVQYKDEFGNLDEEGVVFDSNDKPILRINSVLGTIYRIQDIKDKAGVLVGSISPYEQTYVPMQNAASNSQTLPLLRRHVINRRTMVAALGALIFGLDKV</sequence>
<dbReference type="Proteomes" id="UP000231198">
    <property type="component" value="Unassembled WGS sequence"/>
</dbReference>
<name>A0A2H0WS42_9BACT</name>
<accession>A0A2H0WS42</accession>
<organism evidence="1 2">
    <name type="scientific">Candidatus Roizmanbacteria bacterium CG09_land_8_20_14_0_10_41_9</name>
    <dbReference type="NCBI Taxonomy" id="1974850"/>
    <lineage>
        <taxon>Bacteria</taxon>
        <taxon>Candidatus Roizmaniibacteriota</taxon>
    </lineage>
</organism>
<proteinExistence type="predicted"/>
<protein>
    <submittedName>
        <fullName evidence="1">Uncharacterized protein</fullName>
    </submittedName>
</protein>
<reference evidence="2" key="1">
    <citation type="submission" date="2017-09" db="EMBL/GenBank/DDBJ databases">
        <title>Depth-based differentiation of microbial function through sediment-hosted aquifers and enrichment of novel symbionts in the deep terrestrial subsurface.</title>
        <authorList>
            <person name="Probst A.J."/>
            <person name="Ladd B."/>
            <person name="Jarett J.K."/>
            <person name="Geller-Mcgrath D.E."/>
            <person name="Sieber C.M.K."/>
            <person name="Emerson J.B."/>
            <person name="Anantharaman K."/>
            <person name="Thomas B.C."/>
            <person name="Malmstrom R."/>
            <person name="Stieglmeier M."/>
            <person name="Klingl A."/>
            <person name="Woyke T."/>
            <person name="Ryan C.M."/>
            <person name="Banfield J.F."/>
        </authorList>
    </citation>
    <scope>NUCLEOTIDE SEQUENCE [LARGE SCALE GENOMIC DNA]</scope>
</reference>
<evidence type="ECO:0000313" key="2">
    <source>
        <dbReference type="Proteomes" id="UP000231198"/>
    </source>
</evidence>
<feature type="non-terminal residue" evidence="1">
    <location>
        <position position="1"/>
    </location>
</feature>